<dbReference type="Pfam" id="PF13522">
    <property type="entry name" value="GATase_6"/>
    <property type="match status" value="1"/>
</dbReference>
<dbReference type="STRING" id="1192759.GCA_000277525_00785"/>
<feature type="domain" description="Glutamine amidotransferase type-2" evidence="3">
    <location>
        <begin position="2"/>
        <end position="291"/>
    </location>
</feature>
<evidence type="ECO:0000313" key="4">
    <source>
        <dbReference type="EMBL" id="GBH32755.1"/>
    </source>
</evidence>
<keyword evidence="4" id="KW-0489">Methyltransferase</keyword>
<evidence type="ECO:0000313" key="5">
    <source>
        <dbReference type="Proteomes" id="UP000290975"/>
    </source>
</evidence>
<dbReference type="GO" id="GO:0032259">
    <property type="term" value="P:methylation"/>
    <property type="evidence" value="ECO:0007669"/>
    <property type="project" value="UniProtKB-KW"/>
</dbReference>
<accession>A0A401J815</accession>
<dbReference type="GO" id="GO:0008168">
    <property type="term" value="F:methyltransferase activity"/>
    <property type="evidence" value="ECO:0007669"/>
    <property type="project" value="UniProtKB-KW"/>
</dbReference>
<protein>
    <submittedName>
        <fullName evidence="4">Methylamine---glutamate N-methyltransferase subunit A</fullName>
    </submittedName>
</protein>
<dbReference type="Gene3D" id="3.60.20.10">
    <property type="entry name" value="Glutamine Phosphoribosylpyrophosphate, subunit 1, domain 1"/>
    <property type="match status" value="1"/>
</dbReference>
<gene>
    <name evidence="4" type="ORF">MBESOW_P3986</name>
</gene>
<reference evidence="4 5" key="1">
    <citation type="submission" date="2014-12" db="EMBL/GenBank/DDBJ databases">
        <title>Whole genome sequencing of Sphingobium xenophagum OW59.</title>
        <authorList>
            <person name="Ohta Y."/>
            <person name="Nishi S."/>
            <person name="Hatada Y."/>
        </authorList>
    </citation>
    <scope>NUCLEOTIDE SEQUENCE [LARGE SCALE GENOMIC DNA]</scope>
    <source>
        <strain evidence="4 5">OW59</strain>
    </source>
</reference>
<name>A0A401J815_SPHXE</name>
<dbReference type="AlphaFoldDB" id="A0A401J815"/>
<dbReference type="InterPro" id="IPR017932">
    <property type="entry name" value="GATase_2_dom"/>
</dbReference>
<keyword evidence="2" id="KW-0315">Glutamine amidotransferase</keyword>
<evidence type="ECO:0000256" key="1">
    <source>
        <dbReference type="ARBA" id="ARBA00022679"/>
    </source>
</evidence>
<keyword evidence="1 4" id="KW-0808">Transferase</keyword>
<evidence type="ECO:0000259" key="3">
    <source>
        <dbReference type="PROSITE" id="PS51278"/>
    </source>
</evidence>
<dbReference type="InterPro" id="IPR029055">
    <property type="entry name" value="Ntn_hydrolases_N"/>
</dbReference>
<dbReference type="SUPFAM" id="SSF56235">
    <property type="entry name" value="N-terminal nucleophile aminohydrolases (Ntn hydrolases)"/>
    <property type="match status" value="1"/>
</dbReference>
<dbReference type="CDD" id="cd01907">
    <property type="entry name" value="GlxB"/>
    <property type="match status" value="1"/>
</dbReference>
<dbReference type="EMBL" id="BBQY01000046">
    <property type="protein sequence ID" value="GBH32755.1"/>
    <property type="molecule type" value="Genomic_DNA"/>
</dbReference>
<keyword evidence="5" id="KW-1185">Reference proteome</keyword>
<dbReference type="PROSITE" id="PS51278">
    <property type="entry name" value="GATASE_TYPE_2"/>
    <property type="match status" value="1"/>
</dbReference>
<sequence>MCGIVGLFLKNSTLEPRFGELLAEMLVVMTGRGPDSAGFAVYGSGENGRIKLTVRGDDLDSIVADLGGDISGFIRDTHLVLTLPERDEQRVRDWLAASRPDLAVTGAGERIELYKEVGLPADVAKRFGLAGMSGTHGIGHTRMATESAVTTAGAHPFSTGTDQCLVHNGSLSNHRSLRRMLEPKGIRFSTDNDSEVAAGYLSWKLQEGATLAEALEASLDDLDGFFTFVVGTESGFAVLRDPVSCKPAVMAETDDYVAFGSEYRALAGLPGIQNARVFEPEPARVYAWERN</sequence>
<comment type="caution">
    <text evidence="4">The sequence shown here is derived from an EMBL/GenBank/DDBJ whole genome shotgun (WGS) entry which is preliminary data.</text>
</comment>
<proteinExistence type="predicted"/>
<dbReference type="RefSeq" id="WP_026002135.1">
    <property type="nucleotide sequence ID" value="NZ_CP076558.1"/>
</dbReference>
<organism evidence="4 5">
    <name type="scientific">Sphingobium xenophagum</name>
    <dbReference type="NCBI Taxonomy" id="121428"/>
    <lineage>
        <taxon>Bacteria</taxon>
        <taxon>Pseudomonadati</taxon>
        <taxon>Pseudomonadota</taxon>
        <taxon>Alphaproteobacteria</taxon>
        <taxon>Sphingomonadales</taxon>
        <taxon>Sphingomonadaceae</taxon>
        <taxon>Sphingobium</taxon>
    </lineage>
</organism>
<dbReference type="Proteomes" id="UP000290975">
    <property type="component" value="Unassembled WGS sequence"/>
</dbReference>
<dbReference type="PANTHER" id="PTHR11907">
    <property type="entry name" value="AMIDOPHOSPHORIBOSYLTRANSFERASE"/>
    <property type="match status" value="1"/>
</dbReference>
<evidence type="ECO:0000256" key="2">
    <source>
        <dbReference type="ARBA" id="ARBA00022962"/>
    </source>
</evidence>